<feature type="region of interest" description="Disordered" evidence="1">
    <location>
        <begin position="927"/>
        <end position="1001"/>
    </location>
</feature>
<evidence type="ECO:0000313" key="4">
    <source>
        <dbReference type="Proteomes" id="UP000663992"/>
    </source>
</evidence>
<keyword evidence="4" id="KW-1185">Reference proteome</keyword>
<feature type="signal peptide" evidence="2">
    <location>
        <begin position="1"/>
        <end position="20"/>
    </location>
</feature>
<dbReference type="Proteomes" id="UP000663992">
    <property type="component" value="Unassembled WGS sequence"/>
</dbReference>
<gene>
    <name evidence="3" type="ORF">J0A65_00290</name>
</gene>
<name>A0ABS3CPS5_9ALTE</name>
<evidence type="ECO:0000256" key="2">
    <source>
        <dbReference type="SAM" id="SignalP"/>
    </source>
</evidence>
<accession>A0ABS3CPS5</accession>
<feature type="chain" id="PRO_5045050350" evidence="2">
    <location>
        <begin position="21"/>
        <end position="1089"/>
    </location>
</feature>
<feature type="compositionally biased region" description="Acidic residues" evidence="1">
    <location>
        <begin position="946"/>
        <end position="958"/>
    </location>
</feature>
<reference evidence="3 4" key="1">
    <citation type="submission" date="2021-03" db="EMBL/GenBank/DDBJ databases">
        <title>novel species isolated from a fishpond in China.</title>
        <authorList>
            <person name="Lu H."/>
            <person name="Cai Z."/>
        </authorList>
    </citation>
    <scope>NUCLEOTIDE SEQUENCE [LARGE SCALE GENOMIC DNA]</scope>
    <source>
        <strain evidence="3 4">Y57</strain>
    </source>
</reference>
<protein>
    <submittedName>
        <fullName evidence="3">Uncharacterized protein</fullName>
    </submittedName>
</protein>
<dbReference type="EMBL" id="JAFKCS010000001">
    <property type="protein sequence ID" value="MBN7818275.1"/>
    <property type="molecule type" value="Genomic_DNA"/>
</dbReference>
<keyword evidence="2" id="KW-0732">Signal</keyword>
<evidence type="ECO:0000256" key="1">
    <source>
        <dbReference type="SAM" id="MobiDB-lite"/>
    </source>
</evidence>
<sequence length="1089" mass="118220">MRAVSLVFVSLLAWSNLSLATERCPSSFTGKNAPILEPGEVIGSVDVPVSEPEQLFAWVKAQQGEGYLLPLEGNADALRFNLLWHPDTPWQGGRADIILTDGEWACPAVGVTIAPLQRADGALDALLALLTQGLENEALPLGKNVDSLREQEDGDIPALQILSAFSLSLADDADPQSFANLLASMRADPEQSESLALMEALLAATGLLETMYEDLASRAAAVRMPDDTEPLPPQTQLLRMLEKSQHGSEMALVPLIYQPASEQAGPFLPVGSTSKGPAPSFNFSVFPDAKSLSEAMYGQFHSETGLLPDVQIYRDAAGALFTAGNALATVAGNKKLGKVYDYAGQGLFIWTIFDKLRDGLYPHKLLDMKIAASNDLIYVHTKPDGGVVNAIWVTPRAKGLDMSKIALDFVLQYLPVNKLASTRTGSAASLARNNFGRQLGAEAQSQFQKSLYKAQRNDGLLEGLLDTSKWTILGKIIEKLPGNGVIPPFDYPPVNIYQRGYVDLKLSRTGVVEVDFPEDGLMIYRAVAAGRVLLNAYTRSGKFGNTNATAEYEVRVRESQGLHINPGNPVVMPGETIRLFIAWGGEETSLPPQFVIDFQTSQPTHQYKLSSTPTRMNVNGYAQWVYTLDVSTKANEQLFPIHVSAWLKERPDIKTQARIDPTTIVPGEGCIEPDSTVTFRVPVSGGKVMQGLSWRVLEGPGQISRQGVYQAPAKTQKGQSVRIEVRSQKGLVLSREMRLSCGCEWRFSAYGQQWEGDKVSITSFHQPGRPVGHMLQAGDDDSSLMINSDQAPGPGSLRGVLNATLGQRYLFTSGCTDENHDGLCDAVERKKDEPVEPPPPTYTITSVAGGFIEGVMSGQAIEGHLLNGQQSILPSTPFSFRFRAKPANLDTQDLGLARALVSSAGYTSEATLAEFAQLSAMLGVGTCDSDPEWEQAKRGRRRGGEDDYSEGAAEDEVNPQESSDPFGHQGAEEGDVSQDYTDTDPYGTSSPSPESAMLPDDSIPLLPSLQCINPGQVIDFYLPATHSALRAMLVLKVNGTAQLSDDWRYQAPAMFEEPFVRVSLHESQSGMRLAQYFYTAGCNRSTAKE</sequence>
<dbReference type="RefSeq" id="WP_206592114.1">
    <property type="nucleotide sequence ID" value="NZ_JAFKCS010000001.1"/>
</dbReference>
<feature type="compositionally biased region" description="Basic and acidic residues" evidence="1">
    <location>
        <begin position="934"/>
        <end position="945"/>
    </location>
</feature>
<organism evidence="3 4">
    <name type="scientific">Bowmanella yangjiangensis</name>
    <dbReference type="NCBI Taxonomy" id="2811230"/>
    <lineage>
        <taxon>Bacteria</taxon>
        <taxon>Pseudomonadati</taxon>
        <taxon>Pseudomonadota</taxon>
        <taxon>Gammaproteobacteria</taxon>
        <taxon>Alteromonadales</taxon>
        <taxon>Alteromonadaceae</taxon>
        <taxon>Bowmanella</taxon>
    </lineage>
</organism>
<proteinExistence type="predicted"/>
<comment type="caution">
    <text evidence="3">The sequence shown here is derived from an EMBL/GenBank/DDBJ whole genome shotgun (WGS) entry which is preliminary data.</text>
</comment>
<evidence type="ECO:0000313" key="3">
    <source>
        <dbReference type="EMBL" id="MBN7818275.1"/>
    </source>
</evidence>